<evidence type="ECO:0000256" key="1">
    <source>
        <dbReference type="ARBA" id="ARBA00004141"/>
    </source>
</evidence>
<dbReference type="EMBL" id="BFAA01002616">
    <property type="protein sequence ID" value="GCB62878.1"/>
    <property type="molecule type" value="Genomic_DNA"/>
</dbReference>
<dbReference type="AlphaFoldDB" id="A0A401NPP8"/>
<name>A0A401NPP8_SCYTO</name>
<evidence type="ECO:0000256" key="3">
    <source>
        <dbReference type="ARBA" id="ARBA00022989"/>
    </source>
</evidence>
<sequence>MCIDFLTSRADNELEEGLLIERLGRRVLILSGYSLMALWCATMTITLTYQASCTWVPYMTMTCLFAFILSFGLGPGGVTNTVTGELFTQSSRPAAYMISSSTNWICFFFISLVFPLIV</sequence>
<dbReference type="GO" id="GO:0055056">
    <property type="term" value="F:D-glucose transmembrane transporter activity"/>
    <property type="evidence" value="ECO:0007669"/>
    <property type="project" value="TreeGrafter"/>
</dbReference>
<dbReference type="Gene3D" id="1.20.1250.20">
    <property type="entry name" value="MFS general substrate transporter like domains"/>
    <property type="match status" value="1"/>
</dbReference>
<dbReference type="Proteomes" id="UP000288216">
    <property type="component" value="Unassembled WGS sequence"/>
</dbReference>
<evidence type="ECO:0000256" key="4">
    <source>
        <dbReference type="ARBA" id="ARBA00023136"/>
    </source>
</evidence>
<evidence type="ECO:0000256" key="2">
    <source>
        <dbReference type="ARBA" id="ARBA00022692"/>
    </source>
</evidence>
<gene>
    <name evidence="7" type="ORF">scyTo_0007298</name>
</gene>
<dbReference type="GO" id="GO:0005886">
    <property type="term" value="C:plasma membrane"/>
    <property type="evidence" value="ECO:0007669"/>
    <property type="project" value="TreeGrafter"/>
</dbReference>
<organism evidence="7 8">
    <name type="scientific">Scyliorhinus torazame</name>
    <name type="common">Cloudy catshark</name>
    <name type="synonym">Catulus torazame</name>
    <dbReference type="NCBI Taxonomy" id="75743"/>
    <lineage>
        <taxon>Eukaryota</taxon>
        <taxon>Metazoa</taxon>
        <taxon>Chordata</taxon>
        <taxon>Craniata</taxon>
        <taxon>Vertebrata</taxon>
        <taxon>Chondrichthyes</taxon>
        <taxon>Elasmobranchii</taxon>
        <taxon>Galeomorphii</taxon>
        <taxon>Galeoidea</taxon>
        <taxon>Carcharhiniformes</taxon>
        <taxon>Scyliorhinidae</taxon>
        <taxon>Scyliorhinus</taxon>
    </lineage>
</organism>
<dbReference type="SUPFAM" id="SSF103473">
    <property type="entry name" value="MFS general substrate transporter"/>
    <property type="match status" value="1"/>
</dbReference>
<keyword evidence="3 5" id="KW-1133">Transmembrane helix</keyword>
<evidence type="ECO:0000259" key="6">
    <source>
        <dbReference type="PROSITE" id="PS50850"/>
    </source>
</evidence>
<accession>A0A401NPP8</accession>
<feature type="transmembrane region" description="Helical" evidence="5">
    <location>
        <begin position="27"/>
        <end position="49"/>
    </location>
</feature>
<dbReference type="PROSITE" id="PS50850">
    <property type="entry name" value="MFS"/>
    <property type="match status" value="1"/>
</dbReference>
<dbReference type="PANTHER" id="PTHR23503:SF1">
    <property type="entry name" value="MAJOR FACILITATOR SUPERFAMILY (MFS) PROFILE DOMAIN-CONTAINING PROTEIN"/>
    <property type="match status" value="1"/>
</dbReference>
<feature type="domain" description="Major facilitator superfamily (MFS) profile" evidence="6">
    <location>
        <begin position="1"/>
        <end position="118"/>
    </location>
</feature>
<proteinExistence type="predicted"/>
<dbReference type="InterPro" id="IPR020846">
    <property type="entry name" value="MFS_dom"/>
</dbReference>
<dbReference type="InterPro" id="IPR005828">
    <property type="entry name" value="MFS_sugar_transport-like"/>
</dbReference>
<dbReference type="PANTHER" id="PTHR23503">
    <property type="entry name" value="SOLUTE CARRIER FAMILY 2"/>
    <property type="match status" value="1"/>
</dbReference>
<evidence type="ECO:0000256" key="5">
    <source>
        <dbReference type="SAM" id="Phobius"/>
    </source>
</evidence>
<feature type="transmembrane region" description="Helical" evidence="5">
    <location>
        <begin position="55"/>
        <end position="73"/>
    </location>
</feature>
<dbReference type="InterPro" id="IPR045263">
    <property type="entry name" value="GLUT"/>
</dbReference>
<feature type="transmembrane region" description="Helical" evidence="5">
    <location>
        <begin position="94"/>
        <end position="117"/>
    </location>
</feature>
<dbReference type="STRING" id="75743.A0A401NPP8"/>
<comment type="caution">
    <text evidence="7">The sequence shown here is derived from an EMBL/GenBank/DDBJ whole genome shotgun (WGS) entry which is preliminary data.</text>
</comment>
<keyword evidence="8" id="KW-1185">Reference proteome</keyword>
<comment type="subcellular location">
    <subcellularLocation>
        <location evidence="1">Membrane</location>
        <topology evidence="1">Multi-pass membrane protein</topology>
    </subcellularLocation>
</comment>
<feature type="non-terminal residue" evidence="7">
    <location>
        <position position="118"/>
    </location>
</feature>
<dbReference type="Pfam" id="PF00083">
    <property type="entry name" value="Sugar_tr"/>
    <property type="match status" value="1"/>
</dbReference>
<keyword evidence="4 5" id="KW-0472">Membrane</keyword>
<reference evidence="7 8" key="1">
    <citation type="journal article" date="2018" name="Nat. Ecol. Evol.">
        <title>Shark genomes provide insights into elasmobranch evolution and the origin of vertebrates.</title>
        <authorList>
            <person name="Hara Y"/>
            <person name="Yamaguchi K"/>
            <person name="Onimaru K"/>
            <person name="Kadota M"/>
            <person name="Koyanagi M"/>
            <person name="Keeley SD"/>
            <person name="Tatsumi K"/>
            <person name="Tanaka K"/>
            <person name="Motone F"/>
            <person name="Kageyama Y"/>
            <person name="Nozu R"/>
            <person name="Adachi N"/>
            <person name="Nishimura O"/>
            <person name="Nakagawa R"/>
            <person name="Tanegashima C"/>
            <person name="Kiyatake I"/>
            <person name="Matsumoto R"/>
            <person name="Murakumo K"/>
            <person name="Nishida K"/>
            <person name="Terakita A"/>
            <person name="Kuratani S"/>
            <person name="Sato K"/>
            <person name="Hyodo S Kuraku.S."/>
        </authorList>
    </citation>
    <scope>NUCLEOTIDE SEQUENCE [LARGE SCALE GENOMIC DNA]</scope>
</reference>
<dbReference type="InterPro" id="IPR036259">
    <property type="entry name" value="MFS_trans_sf"/>
</dbReference>
<dbReference type="GO" id="GO:0046323">
    <property type="term" value="P:D-glucose import"/>
    <property type="evidence" value="ECO:0007669"/>
    <property type="project" value="TreeGrafter"/>
</dbReference>
<dbReference type="OrthoDB" id="8120565at2759"/>
<dbReference type="GO" id="GO:0070837">
    <property type="term" value="P:dehydroascorbic acid transport"/>
    <property type="evidence" value="ECO:0007669"/>
    <property type="project" value="TreeGrafter"/>
</dbReference>
<protein>
    <recommendedName>
        <fullName evidence="6">Major facilitator superfamily (MFS) profile domain-containing protein</fullName>
    </recommendedName>
</protein>
<keyword evidence="2 5" id="KW-0812">Transmembrane</keyword>
<evidence type="ECO:0000313" key="7">
    <source>
        <dbReference type="EMBL" id="GCB62878.1"/>
    </source>
</evidence>
<evidence type="ECO:0000313" key="8">
    <source>
        <dbReference type="Proteomes" id="UP000288216"/>
    </source>
</evidence>